<reference evidence="3" key="2">
    <citation type="submission" date="2021-04" db="EMBL/GenBank/DDBJ databases">
        <authorList>
            <person name="Gilroy R."/>
        </authorList>
    </citation>
    <scope>NUCLEOTIDE SEQUENCE</scope>
    <source>
        <strain evidence="3">378</strain>
    </source>
</reference>
<keyword evidence="2 3" id="KW-0560">Oxidoreductase</keyword>
<dbReference type="AlphaFoldDB" id="A0A948WZP3"/>
<dbReference type="EMBL" id="JAHLFE010000186">
    <property type="protein sequence ID" value="MBU3844993.1"/>
    <property type="molecule type" value="Genomic_DNA"/>
</dbReference>
<dbReference type="PANTHER" id="PTHR42879:SF2">
    <property type="entry name" value="3-OXOACYL-[ACYL-CARRIER-PROTEIN] REDUCTASE FABG"/>
    <property type="match status" value="1"/>
</dbReference>
<dbReference type="Gene3D" id="3.40.50.720">
    <property type="entry name" value="NAD(P)-binding Rossmann-like Domain"/>
    <property type="match status" value="1"/>
</dbReference>
<sequence>MAEANTKRRVLVTGASRGIGKGVALRLARDGFFVVVHYGHDAQGANDTLEQILAQGGSGSIICFDVADTQQCQAQLESEVNAHGAFYGVVSNAGITRDDAFPSMSAENWYEVINTNLNSFYNVINPLIMPMIRLRAGGRIIVMSSVSGIAGNRGQTNYAASKAGLIAAAKSLALELGKRQITVNAVAPGLIETDMTALDDTVRSEAMKLIALRRMGKVEEVAGLVSYLMSDESAYVTRQVIAINGGLL</sequence>
<dbReference type="PRINTS" id="PR00081">
    <property type="entry name" value="GDHRDH"/>
</dbReference>
<dbReference type="NCBIfam" id="TIGR01831">
    <property type="entry name" value="fabG_rel"/>
    <property type="match status" value="1"/>
</dbReference>
<dbReference type="InterPro" id="IPR011285">
    <property type="entry name" value="FabG-rel"/>
</dbReference>
<evidence type="ECO:0000313" key="4">
    <source>
        <dbReference type="Proteomes" id="UP000733611"/>
    </source>
</evidence>
<reference evidence="3" key="1">
    <citation type="journal article" date="2021" name="PeerJ">
        <title>Extensive microbial diversity within the chicken gut microbiome revealed by metagenomics and culture.</title>
        <authorList>
            <person name="Gilroy R."/>
            <person name="Ravi A."/>
            <person name="Getino M."/>
            <person name="Pursley I."/>
            <person name="Horton D.L."/>
            <person name="Alikhan N.F."/>
            <person name="Baker D."/>
            <person name="Gharbi K."/>
            <person name="Hall N."/>
            <person name="Watson M."/>
            <person name="Adriaenssens E.M."/>
            <person name="Foster-Nyarko E."/>
            <person name="Jarju S."/>
            <person name="Secka A."/>
            <person name="Antonio M."/>
            <person name="Oren A."/>
            <person name="Chaudhuri R.R."/>
            <person name="La Ragione R."/>
            <person name="Hildebrand F."/>
            <person name="Pallen M.J."/>
        </authorList>
    </citation>
    <scope>NUCLEOTIDE SEQUENCE</scope>
    <source>
        <strain evidence="3">378</strain>
    </source>
</reference>
<dbReference type="Pfam" id="PF13561">
    <property type="entry name" value="adh_short_C2"/>
    <property type="match status" value="1"/>
</dbReference>
<dbReference type="NCBIfam" id="NF004200">
    <property type="entry name" value="PRK05653.1-5"/>
    <property type="match status" value="1"/>
</dbReference>
<dbReference type="InterPro" id="IPR002347">
    <property type="entry name" value="SDR_fam"/>
</dbReference>
<accession>A0A948WZP3</accession>
<dbReference type="InterPro" id="IPR050259">
    <property type="entry name" value="SDR"/>
</dbReference>
<evidence type="ECO:0000256" key="2">
    <source>
        <dbReference type="ARBA" id="ARBA00023002"/>
    </source>
</evidence>
<evidence type="ECO:0000313" key="3">
    <source>
        <dbReference type="EMBL" id="MBU3844993.1"/>
    </source>
</evidence>
<dbReference type="EC" id="1.1.1.100" evidence="3"/>
<comment type="similarity">
    <text evidence="1">Belongs to the short-chain dehydrogenases/reductases (SDR) family.</text>
</comment>
<protein>
    <submittedName>
        <fullName evidence="3">3-oxoacyl-ACP reductase FabG</fullName>
        <ecNumber evidence="3">1.1.1.100</ecNumber>
    </submittedName>
</protein>
<comment type="caution">
    <text evidence="3">The sequence shown here is derived from an EMBL/GenBank/DDBJ whole genome shotgun (WGS) entry which is preliminary data.</text>
</comment>
<dbReference type="SUPFAM" id="SSF51735">
    <property type="entry name" value="NAD(P)-binding Rossmann-fold domains"/>
    <property type="match status" value="1"/>
</dbReference>
<dbReference type="PRINTS" id="PR00080">
    <property type="entry name" value="SDRFAMILY"/>
</dbReference>
<dbReference type="PANTHER" id="PTHR42879">
    <property type="entry name" value="3-OXOACYL-(ACYL-CARRIER-PROTEIN) REDUCTASE"/>
    <property type="match status" value="1"/>
</dbReference>
<gene>
    <name evidence="3" type="primary">fabG</name>
    <name evidence="3" type="ORF">H9847_09070</name>
</gene>
<name>A0A948WZP3_9GAMM</name>
<dbReference type="NCBIfam" id="NF009466">
    <property type="entry name" value="PRK12826.1-2"/>
    <property type="match status" value="1"/>
</dbReference>
<organism evidence="3 4">
    <name type="scientific">Candidatus Anaerobiospirillum pullicola</name>
    <dbReference type="NCBI Taxonomy" id="2838451"/>
    <lineage>
        <taxon>Bacteria</taxon>
        <taxon>Pseudomonadati</taxon>
        <taxon>Pseudomonadota</taxon>
        <taxon>Gammaproteobacteria</taxon>
        <taxon>Aeromonadales</taxon>
        <taxon>Succinivibrionaceae</taxon>
        <taxon>Anaerobiospirillum</taxon>
    </lineage>
</organism>
<dbReference type="FunFam" id="3.40.50.720:FF:000173">
    <property type="entry name" value="3-oxoacyl-[acyl-carrier protein] reductase"/>
    <property type="match status" value="1"/>
</dbReference>
<evidence type="ECO:0000256" key="1">
    <source>
        <dbReference type="ARBA" id="ARBA00006484"/>
    </source>
</evidence>
<dbReference type="GO" id="GO:0004316">
    <property type="term" value="F:3-oxoacyl-[acyl-carrier-protein] reductase (NADPH) activity"/>
    <property type="evidence" value="ECO:0007669"/>
    <property type="project" value="UniProtKB-EC"/>
</dbReference>
<dbReference type="Proteomes" id="UP000733611">
    <property type="component" value="Unassembled WGS sequence"/>
</dbReference>
<proteinExistence type="inferred from homology"/>
<dbReference type="InterPro" id="IPR036291">
    <property type="entry name" value="NAD(P)-bd_dom_sf"/>
</dbReference>